<sequence length="472" mass="54384">MAEKGLSSIAALGYMNNRCGYCKRTDDGSPSYFVFCRSLTTDDYIDLMNRGWRRSGTYIYKPDVLHACCPHYTIRLDAQQFKPAKDQRQALNRWSKHILGEKYIHEAARLHPVSKEEKSRRKNEFDLVHSLHECESANVKRPPQPEHTFEVTLEPDTFTEEKYALYANYQRIVHREEPKSITRKGFKGFLCSSPLVREERNVSGRPQKLGSYHQCYRVDGRLVAMGVLDLLPDCVSAVYFMYFEDLNQWNFGKLGALRETALAVEGGYKYYYMGFYIHSCIKMRYKADYRPQYILDPETFAWTPLDDDMKKRLETRRYVSRSRDQRMGFDANTTPEEAGVKRIPGTEEHETSDETAPPSGKKRKTRPPKREKSLFKVKMPGVMAPEEVEASLDLGDMLLQTHIVPYPVPARYLVSWERGTASDTTSMKGAFAQVAAVLGPNVAKRVVMAMPPPTSDDYDEDDDEEDEEEEED</sequence>
<dbReference type="OMA" id="KYQTAIH"/>
<dbReference type="InterPro" id="IPR016181">
    <property type="entry name" value="Acyl_CoA_acyltransferase"/>
</dbReference>
<dbReference type="InterPro" id="IPR030700">
    <property type="entry name" value="N-end_Aminoacyl_Trfase"/>
</dbReference>
<evidence type="ECO:0000256" key="2">
    <source>
        <dbReference type="ARBA" id="ARBA00012025"/>
    </source>
</evidence>
<evidence type="ECO:0000313" key="9">
    <source>
        <dbReference type="Proteomes" id="UP000076632"/>
    </source>
</evidence>
<gene>
    <name evidence="8" type="ORF">L228DRAFT_250447</name>
</gene>
<dbReference type="InterPro" id="IPR007471">
    <property type="entry name" value="N-end_Aminoacyl_Trfase_N"/>
</dbReference>
<dbReference type="FunCoup" id="A0A165A6J8">
    <property type="interactions" value="600"/>
</dbReference>
<dbReference type="STRING" id="1328760.A0A165A6J8"/>
<dbReference type="PANTHER" id="PTHR21367:SF1">
    <property type="entry name" value="ARGINYL-TRNA--PROTEIN TRANSFERASE 1"/>
    <property type="match status" value="1"/>
</dbReference>
<accession>A0A165A6J8</accession>
<feature type="region of interest" description="Disordered" evidence="5">
    <location>
        <begin position="324"/>
        <end position="374"/>
    </location>
</feature>
<dbReference type="EC" id="2.3.2.8" evidence="2"/>
<dbReference type="EMBL" id="KV407464">
    <property type="protein sequence ID" value="KZF20022.1"/>
    <property type="molecule type" value="Genomic_DNA"/>
</dbReference>
<feature type="compositionally biased region" description="Acidic residues" evidence="5">
    <location>
        <begin position="456"/>
        <end position="472"/>
    </location>
</feature>
<evidence type="ECO:0000256" key="1">
    <source>
        <dbReference type="ARBA" id="ARBA00009991"/>
    </source>
</evidence>
<dbReference type="PANTHER" id="PTHR21367">
    <property type="entry name" value="ARGININE-TRNA-PROTEIN TRANSFERASE 1"/>
    <property type="match status" value="1"/>
</dbReference>
<name>A0A165A6J8_XYLHT</name>
<dbReference type="AlphaFoldDB" id="A0A165A6J8"/>
<dbReference type="InterPro" id="IPR007472">
    <property type="entry name" value="N-end_Aminoacyl_Trfase_C"/>
</dbReference>
<dbReference type="GO" id="GO:0005737">
    <property type="term" value="C:cytoplasm"/>
    <property type="evidence" value="ECO:0007669"/>
    <property type="project" value="TreeGrafter"/>
</dbReference>
<feature type="domain" description="N-end rule aminoacyl transferase C-terminal" evidence="7">
    <location>
        <begin position="161"/>
        <end position="296"/>
    </location>
</feature>
<evidence type="ECO:0000256" key="3">
    <source>
        <dbReference type="ARBA" id="ARBA00022679"/>
    </source>
</evidence>
<dbReference type="GO" id="GO:0004057">
    <property type="term" value="F:arginyl-tRNA--protein transferase activity"/>
    <property type="evidence" value="ECO:0007669"/>
    <property type="project" value="UniProtKB-EC"/>
</dbReference>
<dbReference type="GeneID" id="28898476"/>
<protein>
    <recommendedName>
        <fullName evidence="2">arginyltransferase</fullName>
        <ecNumber evidence="2">2.3.2.8</ecNumber>
    </recommendedName>
</protein>
<keyword evidence="3 8" id="KW-0808">Transferase</keyword>
<dbReference type="OrthoDB" id="74183at2759"/>
<feature type="compositionally biased region" description="Basic and acidic residues" evidence="5">
    <location>
        <begin position="338"/>
        <end position="349"/>
    </location>
</feature>
<comment type="similarity">
    <text evidence="1">Belongs to the R-transferase family.</text>
</comment>
<organism evidence="8 9">
    <name type="scientific">Xylona heveae (strain CBS 132557 / TC161)</name>
    <dbReference type="NCBI Taxonomy" id="1328760"/>
    <lineage>
        <taxon>Eukaryota</taxon>
        <taxon>Fungi</taxon>
        <taxon>Dikarya</taxon>
        <taxon>Ascomycota</taxon>
        <taxon>Pezizomycotina</taxon>
        <taxon>Xylonomycetes</taxon>
        <taxon>Xylonales</taxon>
        <taxon>Xylonaceae</taxon>
        <taxon>Xylona</taxon>
    </lineage>
</organism>
<feature type="domain" description="N-end aminoacyl transferase N-terminal" evidence="6">
    <location>
        <begin position="18"/>
        <end position="89"/>
    </location>
</feature>
<dbReference type="Proteomes" id="UP000076632">
    <property type="component" value="Unassembled WGS sequence"/>
</dbReference>
<evidence type="ECO:0000256" key="5">
    <source>
        <dbReference type="SAM" id="MobiDB-lite"/>
    </source>
</evidence>
<keyword evidence="9" id="KW-1185">Reference proteome</keyword>
<dbReference type="InParanoid" id="A0A165A6J8"/>
<evidence type="ECO:0000313" key="8">
    <source>
        <dbReference type="EMBL" id="KZF20022.1"/>
    </source>
</evidence>
<keyword evidence="4" id="KW-0012">Acyltransferase</keyword>
<dbReference type="Pfam" id="PF04376">
    <property type="entry name" value="ATE_N"/>
    <property type="match status" value="1"/>
</dbReference>
<feature type="region of interest" description="Disordered" evidence="5">
    <location>
        <begin position="449"/>
        <end position="472"/>
    </location>
</feature>
<dbReference type="SUPFAM" id="SSF55729">
    <property type="entry name" value="Acyl-CoA N-acyltransferases (Nat)"/>
    <property type="match status" value="1"/>
</dbReference>
<evidence type="ECO:0000259" key="7">
    <source>
        <dbReference type="Pfam" id="PF04377"/>
    </source>
</evidence>
<reference evidence="8 9" key="1">
    <citation type="journal article" date="2016" name="Fungal Biol.">
        <title>The genome of Xylona heveae provides a window into fungal endophytism.</title>
        <authorList>
            <person name="Gazis R."/>
            <person name="Kuo A."/>
            <person name="Riley R."/>
            <person name="LaButti K."/>
            <person name="Lipzen A."/>
            <person name="Lin J."/>
            <person name="Amirebrahimi M."/>
            <person name="Hesse C.N."/>
            <person name="Spatafora J.W."/>
            <person name="Henrissat B."/>
            <person name="Hainaut M."/>
            <person name="Grigoriev I.V."/>
            <person name="Hibbett D.S."/>
        </authorList>
    </citation>
    <scope>NUCLEOTIDE SEQUENCE [LARGE SCALE GENOMIC DNA]</scope>
    <source>
        <strain evidence="8 9">TC161</strain>
    </source>
</reference>
<evidence type="ECO:0000259" key="6">
    <source>
        <dbReference type="Pfam" id="PF04376"/>
    </source>
</evidence>
<evidence type="ECO:0000256" key="4">
    <source>
        <dbReference type="ARBA" id="ARBA00023315"/>
    </source>
</evidence>
<dbReference type="RefSeq" id="XP_018185577.1">
    <property type="nucleotide sequence ID" value="XM_018333339.1"/>
</dbReference>
<proteinExistence type="inferred from homology"/>
<dbReference type="Pfam" id="PF04377">
    <property type="entry name" value="ATE_C"/>
    <property type="match status" value="1"/>
</dbReference>